<protein>
    <submittedName>
        <fullName evidence="1">Uncharacterized protein</fullName>
    </submittedName>
</protein>
<evidence type="ECO:0000313" key="1">
    <source>
        <dbReference type="EMBL" id="CEF39941.1"/>
    </source>
</evidence>
<dbReference type="Proteomes" id="UP000056109">
    <property type="component" value="Chromosome I"/>
</dbReference>
<proteinExistence type="predicted"/>
<dbReference type="EMBL" id="LN606600">
    <property type="protein sequence ID" value="CEF39941.1"/>
    <property type="molecule type" value="Genomic_DNA"/>
</dbReference>
<keyword evidence="2" id="KW-1185">Reference proteome</keyword>
<dbReference type="AlphaFoldDB" id="A0A0U5B5X3"/>
<organism evidence="1 2">
    <name type="scientific">Acetobacter senegalensis</name>
    <dbReference type="NCBI Taxonomy" id="446692"/>
    <lineage>
        <taxon>Bacteria</taxon>
        <taxon>Pseudomonadati</taxon>
        <taxon>Pseudomonadota</taxon>
        <taxon>Alphaproteobacteria</taxon>
        <taxon>Acetobacterales</taxon>
        <taxon>Acetobacteraceae</taxon>
        <taxon>Acetobacter</taxon>
    </lineage>
</organism>
<name>A0A0U5B5X3_9PROT</name>
<dbReference type="KEGG" id="asz:ASN_526"/>
<reference evidence="2" key="1">
    <citation type="submission" date="2014-09" db="EMBL/GenBank/DDBJ databases">
        <authorList>
            <person name="Illeghems K.G."/>
        </authorList>
    </citation>
    <scope>NUCLEOTIDE SEQUENCE [LARGE SCALE GENOMIC DNA]</scope>
    <source>
        <strain evidence="2">108B</strain>
    </source>
</reference>
<gene>
    <name evidence="1" type="ORF">ASN_526</name>
</gene>
<accession>A0A0U5B5X3</accession>
<evidence type="ECO:0000313" key="2">
    <source>
        <dbReference type="Proteomes" id="UP000056109"/>
    </source>
</evidence>
<sequence>MMAQRNITGPSQPLLQATKSLTSPPLSSAFHAAERQRECPYCSPSFPFRKSWGSLYQADCGQQRLSNCCL</sequence>